<accession>A0A9N9JC13</accession>
<name>A0A9N9JC13_9GLOM</name>
<dbReference type="AlphaFoldDB" id="A0A9N9JC13"/>
<keyword evidence="2" id="KW-1185">Reference proteome</keyword>
<evidence type="ECO:0000313" key="1">
    <source>
        <dbReference type="EMBL" id="CAG8774381.1"/>
    </source>
</evidence>
<evidence type="ECO:0000313" key="2">
    <source>
        <dbReference type="Proteomes" id="UP000789405"/>
    </source>
</evidence>
<dbReference type="Proteomes" id="UP000789405">
    <property type="component" value="Unassembled WGS sequence"/>
</dbReference>
<proteinExistence type="predicted"/>
<organism evidence="1 2">
    <name type="scientific">Dentiscutata erythropus</name>
    <dbReference type="NCBI Taxonomy" id="1348616"/>
    <lineage>
        <taxon>Eukaryota</taxon>
        <taxon>Fungi</taxon>
        <taxon>Fungi incertae sedis</taxon>
        <taxon>Mucoromycota</taxon>
        <taxon>Glomeromycotina</taxon>
        <taxon>Glomeromycetes</taxon>
        <taxon>Diversisporales</taxon>
        <taxon>Gigasporaceae</taxon>
        <taxon>Dentiscutata</taxon>
    </lineage>
</organism>
<reference evidence="1" key="1">
    <citation type="submission" date="2021-06" db="EMBL/GenBank/DDBJ databases">
        <authorList>
            <person name="Kallberg Y."/>
            <person name="Tangrot J."/>
            <person name="Rosling A."/>
        </authorList>
    </citation>
    <scope>NUCLEOTIDE SEQUENCE</scope>
    <source>
        <strain evidence="1">MA453B</strain>
    </source>
</reference>
<sequence length="39" mass="4290">LGEAPLKKPYDALDIQVALAIEFASALPQDRLNKIEPLK</sequence>
<gene>
    <name evidence="1" type="ORF">DERYTH_LOCUS19007</name>
</gene>
<feature type="non-terminal residue" evidence="1">
    <location>
        <position position="1"/>
    </location>
</feature>
<comment type="caution">
    <text evidence="1">The sequence shown here is derived from an EMBL/GenBank/DDBJ whole genome shotgun (WGS) entry which is preliminary data.</text>
</comment>
<protein>
    <submittedName>
        <fullName evidence="1">26071_t:CDS:1</fullName>
    </submittedName>
</protein>
<dbReference type="EMBL" id="CAJVPY010020141">
    <property type="protein sequence ID" value="CAG8774381.1"/>
    <property type="molecule type" value="Genomic_DNA"/>
</dbReference>